<feature type="region of interest" description="Disordered" evidence="1">
    <location>
        <begin position="167"/>
        <end position="343"/>
    </location>
</feature>
<accession>A0ABV1UTW1</accession>
<name>A0ABV1UTW1_9ACTN</name>
<feature type="compositionally biased region" description="Gly residues" evidence="1">
    <location>
        <begin position="309"/>
        <end position="325"/>
    </location>
</feature>
<keyword evidence="3" id="KW-1185">Reference proteome</keyword>
<evidence type="ECO:0000313" key="3">
    <source>
        <dbReference type="Proteomes" id="UP001445472"/>
    </source>
</evidence>
<dbReference type="EMBL" id="JBEPBX010000008">
    <property type="protein sequence ID" value="MER6614161.1"/>
    <property type="molecule type" value="Genomic_DNA"/>
</dbReference>
<reference evidence="2 3" key="1">
    <citation type="submission" date="2024-06" db="EMBL/GenBank/DDBJ databases">
        <title>The Natural Products Discovery Center: Release of the First 8490 Sequenced Strains for Exploring Actinobacteria Biosynthetic Diversity.</title>
        <authorList>
            <person name="Kalkreuter E."/>
            <person name="Kautsar S.A."/>
            <person name="Yang D."/>
            <person name="Bader C.D."/>
            <person name="Teijaro C.N."/>
            <person name="Fluegel L."/>
            <person name="Davis C.M."/>
            <person name="Simpson J.R."/>
            <person name="Lauterbach L."/>
            <person name="Steele A.D."/>
            <person name="Gui C."/>
            <person name="Meng S."/>
            <person name="Li G."/>
            <person name="Viehrig K."/>
            <person name="Ye F."/>
            <person name="Su P."/>
            <person name="Kiefer A.F."/>
            <person name="Nichols A."/>
            <person name="Cepeda A.J."/>
            <person name="Yan W."/>
            <person name="Fan B."/>
            <person name="Jiang Y."/>
            <person name="Adhikari A."/>
            <person name="Zheng C.-J."/>
            <person name="Schuster L."/>
            <person name="Cowan T.M."/>
            <person name="Smanski M.J."/>
            <person name="Chevrette M.G."/>
            <person name="De Carvalho L.P.S."/>
            <person name="Shen B."/>
        </authorList>
    </citation>
    <scope>NUCLEOTIDE SEQUENCE [LARGE SCALE GENOMIC DNA]</scope>
    <source>
        <strain evidence="2 3">NPDC000837</strain>
    </source>
</reference>
<feature type="compositionally biased region" description="Low complexity" evidence="1">
    <location>
        <begin position="375"/>
        <end position="384"/>
    </location>
</feature>
<dbReference type="RefSeq" id="WP_351976054.1">
    <property type="nucleotide sequence ID" value="NZ_JBEPBX010000008.1"/>
</dbReference>
<feature type="region of interest" description="Disordered" evidence="1">
    <location>
        <begin position="359"/>
        <end position="391"/>
    </location>
</feature>
<proteinExistence type="predicted"/>
<comment type="caution">
    <text evidence="2">The sequence shown here is derived from an EMBL/GenBank/DDBJ whole genome shotgun (WGS) entry which is preliminary data.</text>
</comment>
<evidence type="ECO:0008006" key="4">
    <source>
        <dbReference type="Google" id="ProtNLM"/>
    </source>
</evidence>
<evidence type="ECO:0000256" key="1">
    <source>
        <dbReference type="SAM" id="MobiDB-lite"/>
    </source>
</evidence>
<protein>
    <recommendedName>
        <fullName evidence="4">UL36 very large tegument protein</fullName>
    </recommendedName>
</protein>
<gene>
    <name evidence="2" type="ORF">ABT276_12425</name>
</gene>
<organism evidence="2 3">
    <name type="scientific">Streptomyces xantholiticus</name>
    <dbReference type="NCBI Taxonomy" id="68285"/>
    <lineage>
        <taxon>Bacteria</taxon>
        <taxon>Bacillati</taxon>
        <taxon>Actinomycetota</taxon>
        <taxon>Actinomycetes</taxon>
        <taxon>Kitasatosporales</taxon>
        <taxon>Streptomycetaceae</taxon>
        <taxon>Streptomyces</taxon>
    </lineage>
</organism>
<evidence type="ECO:0000313" key="2">
    <source>
        <dbReference type="EMBL" id="MER6614161.1"/>
    </source>
</evidence>
<feature type="compositionally biased region" description="Low complexity" evidence="1">
    <location>
        <begin position="244"/>
        <end position="260"/>
    </location>
</feature>
<dbReference type="Proteomes" id="UP001445472">
    <property type="component" value="Unassembled WGS sequence"/>
</dbReference>
<feature type="compositionally biased region" description="Basic residues" evidence="1">
    <location>
        <begin position="328"/>
        <end position="337"/>
    </location>
</feature>
<sequence length="564" mass="58155">MAVHQLPADVRAFARYFGELAARLDPDDGWYAIFRQRDPEGMRACLDGSEIPPWDVVESLLRDLPAVEEAEFTRAFRLHAAAAAAHDRLPGGREMLEERAELMRHERLRAQARAEEVLLSGSPDVDRLTHDLAWARDDHMRAVRRQAELESRAAALASYDGPGDAAAFSHGAASPGPGRPLAPAWDQAPPAGLGHGQHPVSGGPVAHGGHPAEAPRGFGEGRAAGDSRGPQPAPLGTPGSSDWPGGAPYAGPGPAQAPSGAPVPGPGRPLAPAWDDAPPVGPAHDQGQRPLPGGSDAHGGHPAEAPQGFGEGRGGGVSRSGGGGVPPTRKKPRRPRGGARFAGVEDVADDAVAVPLLPVAGDTPRGARYGGASVAEPAPEAAEPAPDDGADRAARETVAALARLRAHGRGGEAHALICEAAARPAPWLPALADELHRSGLAADWATLLWEVASQPASQLAAAADALIAAGRGDDGRQLLRQGVFRSADEIADAVLVLQDEGMPHRARTLLTAFVSVHTPADVAAVAAGDPARLVPLLLDAARTGSPAKERSIVHALRVAGHIHS</sequence>